<feature type="transmembrane region" description="Helical" evidence="1">
    <location>
        <begin position="21"/>
        <end position="44"/>
    </location>
</feature>
<dbReference type="InterPro" id="IPR008875">
    <property type="entry name" value="TraX"/>
</dbReference>
<keyword evidence="3" id="KW-1185">Reference proteome</keyword>
<dbReference type="RefSeq" id="WP_262575073.1">
    <property type="nucleotide sequence ID" value="NZ_JAOQKJ010000008.1"/>
</dbReference>
<sequence length="240" mass="27520">MEENKQSRGKSLIETAQGMGLSGSTLKVIAVLSMIVDHWCYLFAEQGTDIYEIGRMWIGRVAFPIFCFLLVEGFQKTGCRKRYGLRLLLFAFLSEIPFDLFRYGKVFSMEGCNVFVTLFLGFLLMAVTRCVAESEAGEARKAVYRLLALLLAVGAAYLIHSDYSFYGVISIYILYMFRYQRRQQLMMGALSFLYEPTALAAFVPIAFYHGRRGLKVKYFFYLFYPIHLLVLYLASQLLQG</sequence>
<comment type="caution">
    <text evidence="2">The sequence shown here is derived from an EMBL/GenBank/DDBJ whole genome shotgun (WGS) entry which is preliminary data.</text>
</comment>
<protein>
    <submittedName>
        <fullName evidence="2">Conjugal transfer protein TraX</fullName>
    </submittedName>
</protein>
<feature type="transmembrane region" description="Helical" evidence="1">
    <location>
        <begin position="143"/>
        <end position="159"/>
    </location>
</feature>
<accession>A0ABT2T4W0</accession>
<keyword evidence="1" id="KW-0472">Membrane</keyword>
<feature type="transmembrane region" description="Helical" evidence="1">
    <location>
        <begin position="216"/>
        <end position="234"/>
    </location>
</feature>
<feature type="transmembrane region" description="Helical" evidence="1">
    <location>
        <begin position="83"/>
        <end position="101"/>
    </location>
</feature>
<dbReference type="Proteomes" id="UP001652432">
    <property type="component" value="Unassembled WGS sequence"/>
</dbReference>
<name>A0ABT2T4W0_9FIRM</name>
<feature type="transmembrane region" description="Helical" evidence="1">
    <location>
        <begin position="50"/>
        <end position="71"/>
    </location>
</feature>
<evidence type="ECO:0000313" key="3">
    <source>
        <dbReference type="Proteomes" id="UP001652432"/>
    </source>
</evidence>
<dbReference type="Pfam" id="PF05857">
    <property type="entry name" value="TraX"/>
    <property type="match status" value="1"/>
</dbReference>
<gene>
    <name evidence="2" type="ORF">OCV77_10680</name>
</gene>
<feature type="transmembrane region" description="Helical" evidence="1">
    <location>
        <begin position="192"/>
        <end position="210"/>
    </location>
</feature>
<organism evidence="2 3">
    <name type="scientific">Suilimivivens aceti</name>
    <dbReference type="NCBI Taxonomy" id="2981774"/>
    <lineage>
        <taxon>Bacteria</taxon>
        <taxon>Bacillati</taxon>
        <taxon>Bacillota</taxon>
        <taxon>Clostridia</taxon>
        <taxon>Lachnospirales</taxon>
        <taxon>Lachnospiraceae</taxon>
        <taxon>Suilimivivens</taxon>
    </lineage>
</organism>
<keyword evidence="1" id="KW-0812">Transmembrane</keyword>
<keyword evidence="1" id="KW-1133">Transmembrane helix</keyword>
<feature type="transmembrane region" description="Helical" evidence="1">
    <location>
        <begin position="113"/>
        <end position="131"/>
    </location>
</feature>
<evidence type="ECO:0000256" key="1">
    <source>
        <dbReference type="SAM" id="Phobius"/>
    </source>
</evidence>
<evidence type="ECO:0000313" key="2">
    <source>
        <dbReference type="EMBL" id="MCU6744957.1"/>
    </source>
</evidence>
<dbReference type="EMBL" id="JAOQKJ010000008">
    <property type="protein sequence ID" value="MCU6744957.1"/>
    <property type="molecule type" value="Genomic_DNA"/>
</dbReference>
<proteinExistence type="predicted"/>
<reference evidence="2 3" key="1">
    <citation type="journal article" date="2021" name="ISME Commun">
        <title>Automated analysis of genomic sequences facilitates high-throughput and comprehensive description of bacteria.</title>
        <authorList>
            <person name="Hitch T.C.A."/>
        </authorList>
    </citation>
    <scope>NUCLEOTIDE SEQUENCE [LARGE SCALE GENOMIC DNA]</scope>
    <source>
        <strain evidence="2 3">Sanger_18</strain>
    </source>
</reference>